<sequence length="423" mass="48957">MLSIYVELLLTIQNLYFDNFPFRYKLPIEYCQNKGSEIRLSSVKQRYDKIVSLFPVLLFAVATCQFIIVMYLRFHELHSPLGDVKMWGWILMATISFSVLVFYTLWMLVYRRDAIFMLNEILRYEEELRKDWDLTKHPNVKATHLEKACLNLFQRLVWTSYLFTPIGAAVTTYARIDSPLPVIELVFKTFPQSKKLLKFISFNSEDFLSFYVFSFRVLGVSIFLYEAFRVFSFCLGLTILVGKAVVSYLMSVSSLTDKYEPNIILRGFKLHLKIYKVLNIIFQSLEGIIKPTTSLGIVAAAVAISGSSFVVIRLHAVNKVYFTGFWGLISFCGIILTEITMDTLGDFNTKSIKLLRRFRKIEILVKMSGLRKKLYFKQLRVLKPISIPAGLGPARFSRITQKVKTTILMYIFEVTVNLLIAFK</sequence>
<keyword evidence="3" id="KW-1185">Reference proteome</keyword>
<comment type="caution">
    <text evidence="2">The sequence shown here is derived from an EMBL/GenBank/DDBJ whole genome shotgun (WGS) entry which is preliminary data.</text>
</comment>
<dbReference type="AlphaFoldDB" id="A0A226CYL4"/>
<feature type="transmembrane region" description="Helical" evidence="1">
    <location>
        <begin position="405"/>
        <end position="422"/>
    </location>
</feature>
<name>A0A226CYL4_FOLCA</name>
<feature type="transmembrane region" description="Helical" evidence="1">
    <location>
        <begin position="230"/>
        <end position="250"/>
    </location>
</feature>
<keyword evidence="1" id="KW-0472">Membrane</keyword>
<evidence type="ECO:0000313" key="2">
    <source>
        <dbReference type="EMBL" id="OXA37491.1"/>
    </source>
</evidence>
<keyword evidence="1" id="KW-1133">Transmembrane helix</keyword>
<dbReference type="Proteomes" id="UP000198287">
    <property type="component" value="Unassembled WGS sequence"/>
</dbReference>
<feature type="transmembrane region" description="Helical" evidence="1">
    <location>
        <begin position="207"/>
        <end position="224"/>
    </location>
</feature>
<keyword evidence="1" id="KW-0812">Transmembrane</keyword>
<dbReference type="EMBL" id="LNIX01000056">
    <property type="protein sequence ID" value="OXA37491.1"/>
    <property type="molecule type" value="Genomic_DNA"/>
</dbReference>
<evidence type="ECO:0000313" key="3">
    <source>
        <dbReference type="Proteomes" id="UP000198287"/>
    </source>
</evidence>
<protein>
    <recommendedName>
        <fullName evidence="4">Gustatory receptor</fullName>
    </recommendedName>
</protein>
<feature type="transmembrane region" description="Helical" evidence="1">
    <location>
        <begin position="295"/>
        <end position="314"/>
    </location>
</feature>
<reference evidence="2 3" key="1">
    <citation type="submission" date="2015-12" db="EMBL/GenBank/DDBJ databases">
        <title>The genome of Folsomia candida.</title>
        <authorList>
            <person name="Faddeeva A."/>
            <person name="Derks M.F."/>
            <person name="Anvar Y."/>
            <person name="Smit S."/>
            <person name="Van Straalen N."/>
            <person name="Roelofs D."/>
        </authorList>
    </citation>
    <scope>NUCLEOTIDE SEQUENCE [LARGE SCALE GENOMIC DNA]</scope>
    <source>
        <strain evidence="2 3">VU population</strain>
        <tissue evidence="2">Whole body</tissue>
    </source>
</reference>
<gene>
    <name evidence="2" type="ORF">Fcan01_27745</name>
</gene>
<feature type="transmembrane region" description="Helical" evidence="1">
    <location>
        <begin position="50"/>
        <end position="74"/>
    </location>
</feature>
<evidence type="ECO:0008006" key="4">
    <source>
        <dbReference type="Google" id="ProtNLM"/>
    </source>
</evidence>
<organism evidence="2 3">
    <name type="scientific">Folsomia candida</name>
    <name type="common">Springtail</name>
    <dbReference type="NCBI Taxonomy" id="158441"/>
    <lineage>
        <taxon>Eukaryota</taxon>
        <taxon>Metazoa</taxon>
        <taxon>Ecdysozoa</taxon>
        <taxon>Arthropoda</taxon>
        <taxon>Hexapoda</taxon>
        <taxon>Collembola</taxon>
        <taxon>Entomobryomorpha</taxon>
        <taxon>Isotomoidea</taxon>
        <taxon>Isotomidae</taxon>
        <taxon>Proisotominae</taxon>
        <taxon>Folsomia</taxon>
    </lineage>
</organism>
<feature type="transmembrane region" description="Helical" evidence="1">
    <location>
        <begin position="320"/>
        <end position="341"/>
    </location>
</feature>
<feature type="transmembrane region" description="Helical" evidence="1">
    <location>
        <begin position="86"/>
        <end position="109"/>
    </location>
</feature>
<accession>A0A226CYL4</accession>
<proteinExistence type="predicted"/>
<evidence type="ECO:0000256" key="1">
    <source>
        <dbReference type="SAM" id="Phobius"/>
    </source>
</evidence>